<evidence type="ECO:0000256" key="4">
    <source>
        <dbReference type="SAM" id="MobiDB-lite"/>
    </source>
</evidence>
<evidence type="ECO:0000313" key="5">
    <source>
        <dbReference type="EMBL" id="ROT69919.1"/>
    </source>
</evidence>
<feature type="region of interest" description="Disordered" evidence="4">
    <location>
        <begin position="1003"/>
        <end position="1143"/>
    </location>
</feature>
<feature type="region of interest" description="Disordered" evidence="4">
    <location>
        <begin position="965"/>
        <end position="990"/>
    </location>
</feature>
<name>A0A3R7M0Y7_PENVA</name>
<evidence type="ECO:0000256" key="2">
    <source>
        <dbReference type="ARBA" id="ARBA00022553"/>
    </source>
</evidence>
<dbReference type="InterPro" id="IPR024146">
    <property type="entry name" value="Claspin"/>
</dbReference>
<dbReference type="Proteomes" id="UP000283509">
    <property type="component" value="Unassembled WGS sequence"/>
</dbReference>
<evidence type="ECO:0000256" key="3">
    <source>
        <dbReference type="ARBA" id="ARBA00023242"/>
    </source>
</evidence>
<feature type="compositionally biased region" description="Acidic residues" evidence="4">
    <location>
        <begin position="623"/>
        <end position="657"/>
    </location>
</feature>
<dbReference type="PANTHER" id="PTHR14396">
    <property type="entry name" value="CLASPIN"/>
    <property type="match status" value="1"/>
</dbReference>
<feature type="region of interest" description="Disordered" evidence="4">
    <location>
        <begin position="621"/>
        <end position="739"/>
    </location>
</feature>
<comment type="caution">
    <text evidence="5">The sequence shown here is derived from an EMBL/GenBank/DDBJ whole genome shotgun (WGS) entry which is preliminary data.</text>
</comment>
<feature type="compositionally biased region" description="Polar residues" evidence="4">
    <location>
        <begin position="400"/>
        <end position="411"/>
    </location>
</feature>
<dbReference type="AlphaFoldDB" id="A0A3R7M0Y7"/>
<feature type="compositionally biased region" description="Acidic residues" evidence="4">
    <location>
        <begin position="1062"/>
        <end position="1078"/>
    </location>
</feature>
<dbReference type="STRING" id="6689.A0A3R7M0Y7"/>
<protein>
    <submittedName>
        <fullName evidence="5">Putative claspin</fullName>
    </submittedName>
</protein>
<keyword evidence="6" id="KW-1185">Reference proteome</keyword>
<dbReference type="GO" id="GO:0007095">
    <property type="term" value="P:mitotic G2 DNA damage checkpoint signaling"/>
    <property type="evidence" value="ECO:0007669"/>
    <property type="project" value="TreeGrafter"/>
</dbReference>
<feature type="region of interest" description="Disordered" evidence="4">
    <location>
        <begin position="298"/>
        <end position="475"/>
    </location>
</feature>
<dbReference type="GO" id="GO:0033314">
    <property type="term" value="P:mitotic DNA replication checkpoint signaling"/>
    <property type="evidence" value="ECO:0007669"/>
    <property type="project" value="TreeGrafter"/>
</dbReference>
<evidence type="ECO:0000256" key="1">
    <source>
        <dbReference type="ARBA" id="ARBA00004123"/>
    </source>
</evidence>
<organism evidence="5 6">
    <name type="scientific">Penaeus vannamei</name>
    <name type="common">Whiteleg shrimp</name>
    <name type="synonym">Litopenaeus vannamei</name>
    <dbReference type="NCBI Taxonomy" id="6689"/>
    <lineage>
        <taxon>Eukaryota</taxon>
        <taxon>Metazoa</taxon>
        <taxon>Ecdysozoa</taxon>
        <taxon>Arthropoda</taxon>
        <taxon>Crustacea</taxon>
        <taxon>Multicrustacea</taxon>
        <taxon>Malacostraca</taxon>
        <taxon>Eumalacostraca</taxon>
        <taxon>Eucarida</taxon>
        <taxon>Decapoda</taxon>
        <taxon>Dendrobranchiata</taxon>
        <taxon>Penaeoidea</taxon>
        <taxon>Penaeidae</taxon>
        <taxon>Penaeus</taxon>
    </lineage>
</organism>
<feature type="compositionally biased region" description="Basic and acidic residues" evidence="4">
    <location>
        <begin position="328"/>
        <end position="338"/>
    </location>
</feature>
<dbReference type="GO" id="GO:0010997">
    <property type="term" value="F:anaphase-promoting complex binding"/>
    <property type="evidence" value="ECO:0007669"/>
    <property type="project" value="TreeGrafter"/>
</dbReference>
<feature type="region of interest" description="Disordered" evidence="4">
    <location>
        <begin position="1"/>
        <end position="252"/>
    </location>
</feature>
<feature type="region of interest" description="Disordered" evidence="4">
    <location>
        <begin position="802"/>
        <end position="847"/>
    </location>
</feature>
<feature type="compositionally biased region" description="Acidic residues" evidence="4">
    <location>
        <begin position="673"/>
        <end position="715"/>
    </location>
</feature>
<feature type="compositionally biased region" description="Acidic residues" evidence="4">
    <location>
        <begin position="25"/>
        <end position="34"/>
    </location>
</feature>
<feature type="compositionally biased region" description="Basic and acidic residues" evidence="4">
    <location>
        <begin position="1003"/>
        <end position="1029"/>
    </location>
</feature>
<proteinExistence type="predicted"/>
<dbReference type="GO" id="GO:0005634">
    <property type="term" value="C:nucleus"/>
    <property type="evidence" value="ECO:0007669"/>
    <property type="project" value="UniProtKB-SubCell"/>
</dbReference>
<feature type="compositionally biased region" description="Acidic residues" evidence="4">
    <location>
        <begin position="1101"/>
        <end position="1131"/>
    </location>
</feature>
<reference evidence="5 6" key="2">
    <citation type="submission" date="2019-01" db="EMBL/GenBank/DDBJ databases">
        <title>The decoding of complex shrimp genome reveals the adaptation for benthos swimmer, frequently molting mechanism and breeding impact on genome.</title>
        <authorList>
            <person name="Sun Y."/>
            <person name="Gao Y."/>
            <person name="Yu Y."/>
        </authorList>
    </citation>
    <scope>NUCLEOTIDE SEQUENCE [LARGE SCALE GENOMIC DNA]</scope>
    <source>
        <tissue evidence="5">Muscle</tissue>
    </source>
</reference>
<dbReference type="EMBL" id="QCYY01002502">
    <property type="protein sequence ID" value="ROT69919.1"/>
    <property type="molecule type" value="Genomic_DNA"/>
</dbReference>
<feature type="compositionally biased region" description="Basic and acidic residues" evidence="4">
    <location>
        <begin position="1132"/>
        <end position="1143"/>
    </location>
</feature>
<reference evidence="5 6" key="1">
    <citation type="submission" date="2018-04" db="EMBL/GenBank/DDBJ databases">
        <authorList>
            <person name="Zhang X."/>
            <person name="Yuan J."/>
            <person name="Li F."/>
            <person name="Xiang J."/>
        </authorList>
    </citation>
    <scope>NUCLEOTIDE SEQUENCE [LARGE SCALE GENOMIC DNA]</scope>
    <source>
        <tissue evidence="5">Muscle</tissue>
    </source>
</reference>
<gene>
    <name evidence="5" type="ORF">C7M84_011877</name>
</gene>
<feature type="compositionally biased region" description="Basic residues" evidence="4">
    <location>
        <begin position="1049"/>
        <end position="1058"/>
    </location>
</feature>
<feature type="compositionally biased region" description="Low complexity" evidence="4">
    <location>
        <begin position="862"/>
        <end position="873"/>
    </location>
</feature>
<evidence type="ECO:0000313" key="6">
    <source>
        <dbReference type="Proteomes" id="UP000283509"/>
    </source>
</evidence>
<feature type="compositionally biased region" description="Basic and acidic residues" evidence="4">
    <location>
        <begin position="221"/>
        <end position="241"/>
    </location>
</feature>
<dbReference type="PANTHER" id="PTHR14396:SF10">
    <property type="entry name" value="CLASPIN"/>
    <property type="match status" value="1"/>
</dbReference>
<keyword evidence="2" id="KW-0597">Phosphoprotein</keyword>
<feature type="compositionally biased region" description="Polar residues" evidence="4">
    <location>
        <begin position="832"/>
        <end position="842"/>
    </location>
</feature>
<comment type="subcellular location">
    <subcellularLocation>
        <location evidence="1">Nucleus</location>
    </subcellularLocation>
</comment>
<accession>A0A3R7M0Y7</accession>
<keyword evidence="3" id="KW-0539">Nucleus</keyword>
<sequence>MEPEGEGPLAVVPASGDQQGTGETEAADAPEDEGIFLPAKPDATLDNQGEQELESKRNEEDESDTKSMTIVSDDDSDVDTKNIITSSRRRKAILSDDEDSNSLSSRPVNKGFLSSDEEQEEEKDLDKKSKSTKTKRIVQRIGSDSDDSESEIFPRNASDQPAVAIKPYKYNSDLFDAELTDEDEPKAKVGESLSPPRPQYSDDENESSAVTSKKKKKKGPSLKERQQEVMDIHSETQRMVRDSQISLPYHRPKQRTLAEFLERRKKVAPSLSLKHGSLKMSMRDMATLKLLEEKKKEVEEFYKSDSDQEDPEDRDWTPGNNPDGDQAGQDKEMDKEMETQLPPQAGSNEDLPDISQNVGTPEEGKTDNAEDSSMQVDKEAHPDMGTMVGESTKKNVDDSGIQSGASSSAEDSQPDQDVVMEDVTHGAKDAQDDELEIEEYLPKAATEEKDSLEIISSDPKSPQNSEAKSGKKIETPKLNLLASKLPDLDLNKITKTTPKLSLGNDCDFIDLDEEPTVTPKNSGLNELMNRFVRHSNTKRKPVDKQQVNLSVVSKEKGEDGSEKLVSSNIIVNLDAEDEDMPTETVPGARHMSLKTALQAKIREQRERERVRRVKERQFMESEQVIEDYQDDGPFLDEEKEFTDQSDTDCESEPEENDIIIKDKKRKKSKYLDEEAEDDDEEEDDEANADEEEDEEGDDDNDDGGNQEAEDDDSNDTVELPSTRKRIIMDDKDEDSDGDHLKLQWEESEDINAQVKSKSLIEGLTRTNTEDLFASQSKKMDSLDKDASITSMDSSFEFFGSVIPGHQPGGGLRRSGESMPNENDGETAFLTPLTKTKSGSFSSVGRDRDLSLPIENSQDLFISSAPHSAPGSPSTEGPNLHLTPIEDSQFGPQETHKEANPMAKLKLDFTGIEGSQDGDELIGLCSGQFTGKEASSKVDQLCEEEFAPTQDMNSLMGLCSGTFGMEDKDRPNAFASLTESQDKKNEDEEDELLGLCTGKFTMENAKKSINDGKESNEDEESKLHFDDDRTSSPVPEMVVYSSDEEEPERRKKVKKRKRILAFSDDEDAQGPVEYDDEENEIPRTTFTGFKDKRKGGIRADFLENEAELSGSEEDSGDEYEGGNDFMEEEEGDREQFDENDLEIR</sequence>
<feature type="compositionally biased region" description="Polar residues" evidence="4">
    <location>
        <begin position="458"/>
        <end position="467"/>
    </location>
</feature>
<feature type="compositionally biased region" description="Acidic residues" evidence="4">
    <location>
        <begin position="175"/>
        <end position="184"/>
    </location>
</feature>
<feature type="region of interest" description="Disordered" evidence="4">
    <location>
        <begin position="861"/>
        <end position="897"/>
    </location>
</feature>
<dbReference type="OrthoDB" id="6366884at2759"/>